<feature type="coiled-coil region" evidence="1">
    <location>
        <begin position="346"/>
        <end position="437"/>
    </location>
</feature>
<proteinExistence type="predicted"/>
<dbReference type="KEGG" id="clap:NCTC11466_04565"/>
<keyword evidence="1" id="KW-0175">Coiled coil</keyword>
<organism evidence="3 4">
    <name type="scientific">Cedecea lapagei</name>
    <dbReference type="NCBI Taxonomy" id="158823"/>
    <lineage>
        <taxon>Bacteria</taxon>
        <taxon>Pseudomonadati</taxon>
        <taxon>Pseudomonadota</taxon>
        <taxon>Gammaproteobacteria</taxon>
        <taxon>Enterobacterales</taxon>
        <taxon>Enterobacteriaceae</taxon>
        <taxon>Cedecea</taxon>
    </lineage>
</organism>
<evidence type="ECO:0000313" key="4">
    <source>
        <dbReference type="Proteomes" id="UP000274122"/>
    </source>
</evidence>
<sequence length="1068" mass="113154">MEKSLGGIYIEVDIETDKMIESSRKAKAEMDALSKSVERSAPGFDRLSKSAKGVSSALAMPEVNRLSNQLAQLSGKIGAASESTIDASVAQDKFSGALSTAASQLGAGYVTNIGSATSSLIKHAKEAVNATKAQAENALAAKKEAEALRVKAEQLVVAASAEKAQAEATVLSTESEVKAAEAIFERKQADIGSLEALLARQKESLKQSEANLQITNSEKAVSEAARARSTVEATKAKIIKQSNEAVKEIYDAENKAAKAKEASAAAALKLAQATALESTAKETSAAATNAAAVATERLTLAARAQTLAIVGARSALALLGGTGGVLLLAAAGVYQLYQAMSYTKEIDDFNKKIDDSIDRIDTLNNAQARYAADKFGNDIDTVKVKMERYRAEIESLQKSIRTAPVLRINTDGMVQKLNQMQALYGEAERRVLSLSEASDRASIRASKTTTVTDRQVDAQNALNDATKSLTHQNTLLANSLTEGEQAAKDTAQLEEFEKRLNSLGIYGEVAADAVAKFASELQQNRDLTLSKAVDDAKNKVEELTIRLKEGEQAAIRFNAARNIKDSGWDENSQEAKDYIAYQEKIFALNKQISDKRKQDNADKAGARKDASNAESVAQKLANLKQQSELAADSARELSREQATLKAQQSLGKAATQDQIKQAGEYAAKTWDVNNALKAQAAAEKLIPERQESTRYSQETKDLKTALDAKKITQDEFNQATERAEQQHQSNLAKIRSDAVVSPQQEAAGMVDPVQQLANENARKLALIQQFETEKGRITANGLALMNAANKQYEQQRIDAQWEIFRNQSQSNELLAASLDGLQSGASSAITGLLNGTQSLSESFANIGNTILNSVVSSLVQMGMEYVKSAVIGQAANATAASSAAATGASIAASMAPAAAATNIATMGQASTIGLAAMSASIPAMLGMLSGRRKNGGPVNAGGLYEFGEGNLPEVLQVGGKSYMLPGNNGRVFSNKDATGAPAIPKASSGSQYNKSAGSDAGVNSGGDAGKGSVIQHITFEINTTGGVTEADFARIEARGVQISKKMALFHIHDEATRPGGIIQRRVNK</sequence>
<keyword evidence="4" id="KW-1185">Reference proteome</keyword>
<gene>
    <name evidence="3" type="ORF">NCTC11466_04565</name>
</gene>
<evidence type="ECO:0008006" key="5">
    <source>
        <dbReference type="Google" id="ProtNLM"/>
    </source>
</evidence>
<dbReference type="Proteomes" id="UP000274122">
    <property type="component" value="Chromosome"/>
</dbReference>
<dbReference type="RefSeq" id="WP_126358175.1">
    <property type="nucleotide sequence ID" value="NZ_LR134201.1"/>
</dbReference>
<reference evidence="3 4" key="1">
    <citation type="submission" date="2018-12" db="EMBL/GenBank/DDBJ databases">
        <authorList>
            <consortium name="Pathogen Informatics"/>
        </authorList>
    </citation>
    <scope>NUCLEOTIDE SEQUENCE [LARGE SCALE GENOMIC DNA]</scope>
    <source>
        <strain evidence="3 4">NCTC11466</strain>
    </source>
</reference>
<feature type="region of interest" description="Disordered" evidence="2">
    <location>
        <begin position="975"/>
        <end position="1004"/>
    </location>
</feature>
<evidence type="ECO:0000313" key="3">
    <source>
        <dbReference type="EMBL" id="VEC02022.1"/>
    </source>
</evidence>
<feature type="compositionally biased region" description="Basic and acidic residues" evidence="2">
    <location>
        <begin position="596"/>
        <end position="611"/>
    </location>
</feature>
<accession>A0A3S4MHL2</accession>
<evidence type="ECO:0000256" key="1">
    <source>
        <dbReference type="SAM" id="Coils"/>
    </source>
</evidence>
<feature type="region of interest" description="Disordered" evidence="2">
    <location>
        <begin position="596"/>
        <end position="616"/>
    </location>
</feature>
<feature type="coiled-coil region" evidence="1">
    <location>
        <begin position="121"/>
        <end position="218"/>
    </location>
</feature>
<evidence type="ECO:0000256" key="2">
    <source>
        <dbReference type="SAM" id="MobiDB-lite"/>
    </source>
</evidence>
<dbReference type="OrthoDB" id="79849at2"/>
<name>A0A3S4MHL2_9ENTR</name>
<feature type="compositionally biased region" description="Polar residues" evidence="2">
    <location>
        <begin position="987"/>
        <end position="996"/>
    </location>
</feature>
<dbReference type="EMBL" id="LR134201">
    <property type="protein sequence ID" value="VEC02022.1"/>
    <property type="molecule type" value="Genomic_DNA"/>
</dbReference>
<dbReference type="AlphaFoldDB" id="A0A3S4MHL2"/>
<protein>
    <recommendedName>
        <fullName evidence="5">Phage-related minor tail protein</fullName>
    </recommendedName>
</protein>